<proteinExistence type="predicted"/>
<dbReference type="EMBL" id="CP023408">
    <property type="protein sequence ID" value="AYL39836.1"/>
    <property type="molecule type" value="Genomic_DNA"/>
</dbReference>
<evidence type="ECO:0000256" key="1">
    <source>
        <dbReference type="SAM" id="MobiDB-lite"/>
    </source>
</evidence>
<gene>
    <name evidence="2" type="ORF">CNQ36_30690</name>
</gene>
<evidence type="ECO:0000313" key="2">
    <source>
        <dbReference type="EMBL" id="AYL39836.1"/>
    </source>
</evidence>
<accession>A0A494V4I0</accession>
<dbReference type="Proteomes" id="UP000282170">
    <property type="component" value="Plasmid p1"/>
</dbReference>
<protein>
    <submittedName>
        <fullName evidence="2">Uncharacterized protein</fullName>
    </submittedName>
</protein>
<evidence type="ECO:0000313" key="3">
    <source>
        <dbReference type="Proteomes" id="UP000282170"/>
    </source>
</evidence>
<dbReference type="AlphaFoldDB" id="A0A494V4I0"/>
<keyword evidence="2" id="KW-0614">Plasmid</keyword>
<dbReference type="KEGG" id="sfug:CNQ36_30690"/>
<keyword evidence="3" id="KW-1185">Reference proteome</keyword>
<name>A0A494V4I0_9ACTN</name>
<feature type="compositionally biased region" description="Basic residues" evidence="1">
    <location>
        <begin position="1"/>
        <end position="11"/>
    </location>
</feature>
<dbReference type="RefSeq" id="WP_121548787.1">
    <property type="nucleotide sequence ID" value="NZ_CP023408.1"/>
</dbReference>
<organism evidence="2 3">
    <name type="scientific">Streptomyces fungicidicus</name>
    <dbReference type="NCBI Taxonomy" id="68203"/>
    <lineage>
        <taxon>Bacteria</taxon>
        <taxon>Bacillati</taxon>
        <taxon>Actinomycetota</taxon>
        <taxon>Actinomycetes</taxon>
        <taxon>Kitasatosporales</taxon>
        <taxon>Streptomycetaceae</taxon>
        <taxon>Streptomyces</taxon>
    </lineage>
</organism>
<feature type="region of interest" description="Disordered" evidence="1">
    <location>
        <begin position="1"/>
        <end position="41"/>
    </location>
</feature>
<reference evidence="2 3" key="1">
    <citation type="submission" date="2017-09" db="EMBL/GenBank/DDBJ databases">
        <authorList>
            <person name="Zhang H."/>
            <person name="Hu S."/>
            <person name="Xu J."/>
            <person name="He Z."/>
        </authorList>
    </citation>
    <scope>NUCLEOTIDE SEQUENCE [LARGE SCALE GENOMIC DNA]</scope>
    <source>
        <strain evidence="2 3">TXX3120</strain>
        <plasmid evidence="2 3">p1</plasmid>
    </source>
</reference>
<geneLocation type="plasmid" evidence="2 3">
    <name>p1</name>
</geneLocation>
<sequence>MAPVFRHRHSGAPRVHELQPGAAHRTRDAFGRPAPGDQDRYPAQCLTTAVHLAGTETAPRRRNRHA</sequence>